<dbReference type="Pfam" id="PF11835">
    <property type="entry name" value="RRM_8"/>
    <property type="match status" value="1"/>
</dbReference>
<dbReference type="GO" id="GO:0003723">
    <property type="term" value="F:RNA binding"/>
    <property type="evidence" value="ECO:0007669"/>
    <property type="project" value="UniProtKB-UniRule"/>
</dbReference>
<feature type="domain" description="RRM" evidence="5">
    <location>
        <begin position="104"/>
        <end position="190"/>
    </location>
</feature>
<feature type="region of interest" description="Disordered" evidence="4">
    <location>
        <begin position="311"/>
        <end position="389"/>
    </location>
</feature>
<dbReference type="Pfam" id="PF00076">
    <property type="entry name" value="RRM_1"/>
    <property type="match status" value="1"/>
</dbReference>
<dbReference type="InParanoid" id="A0A0G4EWP3"/>
<dbReference type="SMART" id="SM00360">
    <property type="entry name" value="RRM"/>
    <property type="match status" value="2"/>
</dbReference>
<dbReference type="EMBL" id="CDMY01000336">
    <property type="protein sequence ID" value="CEM03164.1"/>
    <property type="molecule type" value="Genomic_DNA"/>
</dbReference>
<dbReference type="AlphaFoldDB" id="A0A0G4EWP3"/>
<feature type="compositionally biased region" description="Pro residues" evidence="4">
    <location>
        <begin position="57"/>
        <end position="66"/>
    </location>
</feature>
<dbReference type="Gene3D" id="3.30.70.330">
    <property type="match status" value="2"/>
</dbReference>
<dbReference type="VEuPathDB" id="CryptoDB:Vbra_21016"/>
<dbReference type="CDD" id="cd12422">
    <property type="entry name" value="RRM2_PTBP1_hnRNPL_like"/>
    <property type="match status" value="1"/>
</dbReference>
<dbReference type="PhylomeDB" id="A0A0G4EWP3"/>
<feature type="compositionally biased region" description="Polar residues" evidence="4">
    <location>
        <begin position="13"/>
        <end position="30"/>
    </location>
</feature>
<dbReference type="STRING" id="1169540.A0A0G4EWP3"/>
<feature type="region of interest" description="Disordered" evidence="4">
    <location>
        <begin position="1"/>
        <end position="38"/>
    </location>
</feature>
<feature type="compositionally biased region" description="Gly residues" evidence="4">
    <location>
        <begin position="345"/>
        <end position="363"/>
    </location>
</feature>
<dbReference type="SUPFAM" id="SSF54928">
    <property type="entry name" value="RNA-binding domain, RBD"/>
    <property type="match status" value="1"/>
</dbReference>
<evidence type="ECO:0000313" key="6">
    <source>
        <dbReference type="EMBL" id="CEM03164.1"/>
    </source>
</evidence>
<feature type="domain" description="RRM" evidence="5">
    <location>
        <begin position="196"/>
        <end position="273"/>
    </location>
</feature>
<keyword evidence="2 3" id="KW-0694">RNA-binding</keyword>
<dbReference type="PANTHER" id="PTHR15592">
    <property type="entry name" value="MATRIN 3/NUCLEAR PROTEIN 220-RELATED"/>
    <property type="match status" value="1"/>
</dbReference>
<gene>
    <name evidence="6" type="ORF">Vbra_21016</name>
</gene>
<protein>
    <recommendedName>
        <fullName evidence="5">RRM domain-containing protein</fullName>
    </recommendedName>
</protein>
<reference evidence="6 7" key="1">
    <citation type="submission" date="2014-11" db="EMBL/GenBank/DDBJ databases">
        <authorList>
            <person name="Zhu J."/>
            <person name="Qi W."/>
            <person name="Song R."/>
        </authorList>
    </citation>
    <scope>NUCLEOTIDE SEQUENCE [LARGE SCALE GENOMIC DNA]</scope>
</reference>
<keyword evidence="7" id="KW-1185">Reference proteome</keyword>
<dbReference type="InterPro" id="IPR021790">
    <property type="entry name" value="PTBP1-like_RRM2"/>
</dbReference>
<dbReference type="InterPro" id="IPR035979">
    <property type="entry name" value="RBD_domain_sf"/>
</dbReference>
<feature type="compositionally biased region" description="Polar residues" evidence="4">
    <location>
        <begin position="77"/>
        <end position="86"/>
    </location>
</feature>
<accession>A0A0G4EWP3</accession>
<proteinExistence type="predicted"/>
<evidence type="ECO:0000313" key="7">
    <source>
        <dbReference type="Proteomes" id="UP000041254"/>
    </source>
</evidence>
<keyword evidence="1" id="KW-0677">Repeat</keyword>
<dbReference type="PROSITE" id="PS50102">
    <property type="entry name" value="RRM"/>
    <property type="match status" value="2"/>
</dbReference>
<name>A0A0G4EWP3_VITBC</name>
<dbReference type="InterPro" id="IPR000504">
    <property type="entry name" value="RRM_dom"/>
</dbReference>
<evidence type="ECO:0000256" key="3">
    <source>
        <dbReference type="PROSITE-ProRule" id="PRU00176"/>
    </source>
</evidence>
<dbReference type="OrthoDB" id="296632at2759"/>
<dbReference type="InterPro" id="IPR012677">
    <property type="entry name" value="Nucleotide-bd_a/b_plait_sf"/>
</dbReference>
<feature type="region of interest" description="Disordered" evidence="4">
    <location>
        <begin position="56"/>
        <end position="86"/>
    </location>
</feature>
<evidence type="ECO:0000256" key="2">
    <source>
        <dbReference type="ARBA" id="ARBA00022884"/>
    </source>
</evidence>
<dbReference type="Proteomes" id="UP000041254">
    <property type="component" value="Unassembled WGS sequence"/>
</dbReference>
<evidence type="ECO:0000259" key="5">
    <source>
        <dbReference type="PROSITE" id="PS50102"/>
    </source>
</evidence>
<evidence type="ECO:0000256" key="1">
    <source>
        <dbReference type="ARBA" id="ARBA00022737"/>
    </source>
</evidence>
<sequence>MSLSYRIGPSLPPSHQRSGDGSQLATSSPISAGGSMSIDSSQASLAMAAAAATMPGYPMPTHPHSPPHSRLPVATPGGQTPLTHDNSMTAQKRQGVGVNTPPGRVLLIRNLPRDVSELEIKEAFSPFTMGRALRMSLNLSAGQALVEFPDGPAASAALAQVRQGGVVIRGCTIQGGYRTPKPVETNQERSADCRILLVTVTNLQYAVEIDALERIFSRYGFVDKIVLFQKVQGTMRAWIQFQSSIDAAQALAQVNGRNMYDGCNTLQVQLSDMTELWVKDKRNKGRDSTAHAVPIAGVAGYPTAPGGVHLMPPGDSTYAPPPPMGMPPQDMSAKKRRSVDISHAGGDGGGGGHSGGGSIGVGGAAAESQQQHEGGGSSLSAGLTASMQHPQQQQHPVWFVCAHRGSDFLLRDVLRLRKTCTWARGLFGAPQLRQLLSQWTTANELSTQAGLRRTANGQQLVTFDQQQMGGDLLAALCVTEEGGWSEMSEAIELAGQCGNCQLPVSITAADLHQHPNKTAYLADPRVLAQVKMVGRHIDFGDGVTFQLFHHGNTVRAIKDEGDFEIDIDTSLPPNHPYQQHRQPHDPPVRSRITYSHQGWQPPLFHVDSASVSSCVKKIVLNHFRGTHQINSTCRNIDRHIDNGRLDTLMTQSPHTPLRQLLSQWTTANELSTQAGLRRTANGQQLVTFDQQQMGGDLLAALCVTEEGGWSEMSEAIELAGQCGNCQLPVSITAADLHQHPNKTAYLADPRVLAQVKMVGRHIDFGDGVTFQLFHHGNTVRAIKDEGDFEIDIDTSLPPNHPYQQHRQPHDPPVRSRITYSHQGWQPPLFHVDSASVSSCVKKIVLNHFRGTHQINSTCRNIDRHIDNGRLDTLMTQSPHTPVERCTTTTSEWSAIGFTYRRLVLTNTGHPFVAWINVNEHTNTVGVEVCTTESAVCGVGVPFKDRFPQTTRLASAVLGPVISQRIIDQ</sequence>
<organism evidence="6 7">
    <name type="scientific">Vitrella brassicaformis (strain CCMP3155)</name>
    <dbReference type="NCBI Taxonomy" id="1169540"/>
    <lineage>
        <taxon>Eukaryota</taxon>
        <taxon>Sar</taxon>
        <taxon>Alveolata</taxon>
        <taxon>Colpodellida</taxon>
        <taxon>Vitrellaceae</taxon>
        <taxon>Vitrella</taxon>
    </lineage>
</organism>
<evidence type="ECO:0000256" key="4">
    <source>
        <dbReference type="SAM" id="MobiDB-lite"/>
    </source>
</evidence>